<dbReference type="STRING" id="30732.ENSOMEP00000005383"/>
<dbReference type="AlphaFoldDB" id="A0A3B3BK13"/>
<dbReference type="Ensembl" id="ENSOMET00000007566.1">
    <property type="protein sequence ID" value="ENSOMEP00000005383.1"/>
    <property type="gene ID" value="ENSOMEG00000006387.1"/>
</dbReference>
<dbReference type="GO" id="GO:0099536">
    <property type="term" value="P:synaptic signaling"/>
    <property type="evidence" value="ECO:0007669"/>
    <property type="project" value="TreeGrafter"/>
</dbReference>
<proteinExistence type="predicted"/>
<accession>A0A3B3BK13</accession>
<dbReference type="SUPFAM" id="SSF47473">
    <property type="entry name" value="EF-hand"/>
    <property type="match status" value="1"/>
</dbReference>
<dbReference type="PANTHER" id="PTHR12268">
    <property type="entry name" value="E3 UBIQUITIN-PROTEIN LIGASE KCMF1"/>
    <property type="match status" value="1"/>
</dbReference>
<name>A0A3B3BK13_ORYME</name>
<dbReference type="PaxDb" id="30732-ENSOMEP00000005383"/>
<dbReference type="Pfam" id="PF09068">
    <property type="entry name" value="EF-hand_2"/>
    <property type="match status" value="1"/>
</dbReference>
<keyword evidence="3" id="KW-1185">Reference proteome</keyword>
<evidence type="ECO:0000259" key="1">
    <source>
        <dbReference type="Pfam" id="PF09068"/>
    </source>
</evidence>
<dbReference type="GO" id="GO:0005886">
    <property type="term" value="C:plasma membrane"/>
    <property type="evidence" value="ECO:0007669"/>
    <property type="project" value="TreeGrafter"/>
</dbReference>
<feature type="domain" description="EF-hand" evidence="1">
    <location>
        <begin position="17"/>
        <end position="128"/>
    </location>
</feature>
<protein>
    <recommendedName>
        <fullName evidence="1">EF-hand domain-containing protein</fullName>
    </recommendedName>
</protein>
<reference evidence="2" key="2">
    <citation type="submission" date="2025-09" db="UniProtKB">
        <authorList>
            <consortium name="Ensembl"/>
        </authorList>
    </citation>
    <scope>IDENTIFICATION</scope>
</reference>
<reference evidence="2" key="1">
    <citation type="submission" date="2025-08" db="UniProtKB">
        <authorList>
            <consortium name="Ensembl"/>
        </authorList>
    </citation>
    <scope>IDENTIFICATION</scope>
</reference>
<dbReference type="GeneTree" id="ENSGT00940000153897"/>
<sequence length="147" mass="17252">MIEDCEERDDNMADRRQLYVEMRAQDLDSIRLSTYRTACKLRFVQKKCNLHLVDIWNVIEAFRENGLNNMDLSAELSVARLEVVLSTIFYQLNKRLPTTHQINVEQSISLLLNFLLAAYDPFYRLKISRMRSATVTGSKQIFKIKCQ</sequence>
<evidence type="ECO:0000313" key="3">
    <source>
        <dbReference type="Proteomes" id="UP000261560"/>
    </source>
</evidence>
<dbReference type="Proteomes" id="UP000261560">
    <property type="component" value="Unplaced"/>
</dbReference>
<organism evidence="2 3">
    <name type="scientific">Oryzias melastigma</name>
    <name type="common">Marine medaka</name>
    <dbReference type="NCBI Taxonomy" id="30732"/>
    <lineage>
        <taxon>Eukaryota</taxon>
        <taxon>Metazoa</taxon>
        <taxon>Chordata</taxon>
        <taxon>Craniata</taxon>
        <taxon>Vertebrata</taxon>
        <taxon>Euteleostomi</taxon>
        <taxon>Actinopterygii</taxon>
        <taxon>Neopterygii</taxon>
        <taxon>Teleostei</taxon>
        <taxon>Neoteleostei</taxon>
        <taxon>Acanthomorphata</taxon>
        <taxon>Ovalentaria</taxon>
        <taxon>Atherinomorphae</taxon>
        <taxon>Beloniformes</taxon>
        <taxon>Adrianichthyidae</taxon>
        <taxon>Oryziinae</taxon>
        <taxon>Oryzias</taxon>
    </lineage>
</organism>
<evidence type="ECO:0000313" key="2">
    <source>
        <dbReference type="Ensembl" id="ENSOMEP00000005383.1"/>
    </source>
</evidence>
<dbReference type="OMA" id="DSTECAK"/>
<dbReference type="PANTHER" id="PTHR12268:SF19">
    <property type="entry name" value="DYSTROBREVIN ALPHA"/>
    <property type="match status" value="1"/>
</dbReference>
<dbReference type="InterPro" id="IPR011992">
    <property type="entry name" value="EF-hand-dom_pair"/>
</dbReference>
<dbReference type="GO" id="GO:0045202">
    <property type="term" value="C:synapse"/>
    <property type="evidence" value="ECO:0007669"/>
    <property type="project" value="TreeGrafter"/>
</dbReference>
<dbReference type="Gene3D" id="1.10.238.10">
    <property type="entry name" value="EF-hand"/>
    <property type="match status" value="1"/>
</dbReference>
<dbReference type="InterPro" id="IPR015153">
    <property type="entry name" value="EF-hand_dom_typ1"/>
</dbReference>
<dbReference type="InterPro" id="IPR050774">
    <property type="entry name" value="KCMF1/Dystrophin"/>
</dbReference>